<proteinExistence type="predicted"/>
<dbReference type="EMBL" id="FN543093">
    <property type="protein sequence ID" value="CBA30490.1"/>
    <property type="molecule type" value="Genomic_DNA"/>
</dbReference>
<protein>
    <submittedName>
        <fullName evidence="2">Uncharacterized protein</fullName>
    </submittedName>
</protein>
<feature type="region of interest" description="Disordered" evidence="1">
    <location>
        <begin position="1"/>
        <end position="54"/>
    </location>
</feature>
<feature type="compositionally biased region" description="Basic and acidic residues" evidence="1">
    <location>
        <begin position="37"/>
        <end position="48"/>
    </location>
</feature>
<sequence>MKVATYLVTGTGTGASMKGESPDFQKSDVSVVSSDSQKSDTSVDEKNTGKWASN</sequence>
<accession>C9Y2Z1</accession>
<gene>
    <name evidence="2" type="ordered locus">Ctu_19420</name>
</gene>
<dbReference type="Proteomes" id="UP000002069">
    <property type="component" value="Chromosome"/>
</dbReference>
<name>C9Y2Z1_CROTZ</name>
<evidence type="ECO:0000256" key="1">
    <source>
        <dbReference type="SAM" id="MobiDB-lite"/>
    </source>
</evidence>
<evidence type="ECO:0000313" key="2">
    <source>
        <dbReference type="EMBL" id="CBA30490.1"/>
    </source>
</evidence>
<reference evidence="2 3" key="1">
    <citation type="journal article" date="2010" name="J. Bacteriol.">
        <title>Complete Genome Sequence of Cronobacter turicensis LMG 23827, a foodborne pathogen causing deaths in neonates.</title>
        <authorList>
            <person name="Stephan R."/>
            <person name="Lehner A."/>
            <person name="Tischler P."/>
            <person name="Rattei T."/>
        </authorList>
    </citation>
    <scope>NUCLEOTIDE SEQUENCE [LARGE SCALE GENOMIC DNA]</scope>
    <source>
        <strain evidence="3">DSM 18703 / CCUG 55852 / LMG 23827 / z3032</strain>
    </source>
</reference>
<organism evidence="2 3">
    <name type="scientific">Cronobacter turicensis (strain DSM 18703 / CCUG 55852 / LMG 23827 / z3032)</name>
    <dbReference type="NCBI Taxonomy" id="693216"/>
    <lineage>
        <taxon>Bacteria</taxon>
        <taxon>Pseudomonadati</taxon>
        <taxon>Pseudomonadota</taxon>
        <taxon>Gammaproteobacteria</taxon>
        <taxon>Enterobacterales</taxon>
        <taxon>Enterobacteriaceae</taxon>
        <taxon>Cronobacter</taxon>
    </lineage>
</organism>
<dbReference type="PATRIC" id="fig|693216.3.peg.1842"/>
<dbReference type="HOGENOM" id="CLU_3047993_0_0_6"/>
<reference evidence="3" key="2">
    <citation type="journal article" date="2011" name="J. Bacteriol.">
        <title>Complete genome sequence of Cronobacter turicensis LMG 23827, a food-borne pathogen causing deaths in neonates.</title>
        <authorList>
            <person name="Stephan R."/>
            <person name="Lehner A."/>
            <person name="Tischler P."/>
            <person name="Rattei T."/>
        </authorList>
    </citation>
    <scope>NUCLEOTIDE SEQUENCE [LARGE SCALE GENOMIC DNA]</scope>
    <source>
        <strain evidence="3">DSM 18703 / CCUG 55852 / LMG 23827 / z3032</strain>
    </source>
</reference>
<dbReference type="AlphaFoldDB" id="C9Y2Z1"/>
<dbReference type="KEGG" id="ctu:CTU_19420"/>
<evidence type="ECO:0000313" key="3">
    <source>
        <dbReference type="Proteomes" id="UP000002069"/>
    </source>
</evidence>
<keyword evidence="3" id="KW-1185">Reference proteome</keyword>
<feature type="compositionally biased region" description="Low complexity" evidence="1">
    <location>
        <begin position="27"/>
        <end position="36"/>
    </location>
</feature>